<dbReference type="GO" id="GO:0006338">
    <property type="term" value="P:chromatin remodeling"/>
    <property type="evidence" value="ECO:0007669"/>
    <property type="project" value="InterPro"/>
</dbReference>
<evidence type="ECO:0000256" key="3">
    <source>
        <dbReference type="RuleBase" id="RU000682"/>
    </source>
</evidence>
<evidence type="ECO:0000313" key="7">
    <source>
        <dbReference type="WBParaSite" id="TCONS_00003762.p1"/>
    </source>
</evidence>
<name>A0AAF5CYV0_STRER</name>
<dbReference type="Gene3D" id="1.10.10.60">
    <property type="entry name" value="Homeodomain-like"/>
    <property type="match status" value="1"/>
</dbReference>
<dbReference type="InterPro" id="IPR039673">
    <property type="entry name" value="SATB1/SATB2"/>
</dbReference>
<keyword evidence="4" id="KW-0175">Coiled coil</keyword>
<proteinExistence type="predicted"/>
<dbReference type="InterPro" id="IPR009057">
    <property type="entry name" value="Homeodomain-like_sf"/>
</dbReference>
<keyword evidence="6" id="KW-1185">Reference proteome</keyword>
<dbReference type="Pfam" id="PF00046">
    <property type="entry name" value="Homeodomain"/>
    <property type="match status" value="1"/>
</dbReference>
<dbReference type="PANTHER" id="PTHR15116">
    <property type="entry name" value="DNA-BINDING PROTEIN SATB FAMILY MEMBER"/>
    <property type="match status" value="1"/>
</dbReference>
<evidence type="ECO:0000313" key="6">
    <source>
        <dbReference type="Proteomes" id="UP000035681"/>
    </source>
</evidence>
<keyword evidence="2 3" id="KW-0539">Nucleus</keyword>
<protein>
    <submittedName>
        <fullName evidence="7">Homeobox domain-containing protein</fullName>
    </submittedName>
</protein>
<keyword evidence="2 3" id="KW-0371">Homeobox</keyword>
<dbReference type="Proteomes" id="UP000035681">
    <property type="component" value="Unplaced"/>
</dbReference>
<keyword evidence="2 3" id="KW-0238">DNA-binding</keyword>
<dbReference type="SMART" id="SM00389">
    <property type="entry name" value="HOX"/>
    <property type="match status" value="1"/>
</dbReference>
<feature type="DNA-binding region" description="Homeobox" evidence="2">
    <location>
        <begin position="670"/>
        <end position="722"/>
    </location>
</feature>
<dbReference type="WBParaSite" id="TCONS_00003762.p1">
    <property type="protein sequence ID" value="TCONS_00003762.p1"/>
    <property type="gene ID" value="XLOC_000277"/>
</dbReference>
<accession>A0AAF5CYV0</accession>
<dbReference type="GO" id="GO:0000981">
    <property type="term" value="F:DNA-binding transcription factor activity, RNA polymerase II-specific"/>
    <property type="evidence" value="ECO:0007669"/>
    <property type="project" value="TreeGrafter"/>
</dbReference>
<dbReference type="PROSITE" id="PS50071">
    <property type="entry name" value="HOMEOBOX_2"/>
    <property type="match status" value="1"/>
</dbReference>
<dbReference type="InterPro" id="IPR001356">
    <property type="entry name" value="HD"/>
</dbReference>
<dbReference type="SUPFAM" id="SSF46689">
    <property type="entry name" value="Homeodomain-like"/>
    <property type="match status" value="1"/>
</dbReference>
<feature type="domain" description="Homeobox" evidence="5">
    <location>
        <begin position="668"/>
        <end position="721"/>
    </location>
</feature>
<evidence type="ECO:0000256" key="1">
    <source>
        <dbReference type="ARBA" id="ARBA00004123"/>
    </source>
</evidence>
<dbReference type="GO" id="GO:0005634">
    <property type="term" value="C:nucleus"/>
    <property type="evidence" value="ECO:0007669"/>
    <property type="project" value="UniProtKB-SubCell"/>
</dbReference>
<dbReference type="CDD" id="cd00086">
    <property type="entry name" value="homeodomain"/>
    <property type="match status" value="1"/>
</dbReference>
<evidence type="ECO:0000256" key="4">
    <source>
        <dbReference type="SAM" id="Coils"/>
    </source>
</evidence>
<reference evidence="7" key="1">
    <citation type="submission" date="2024-02" db="UniProtKB">
        <authorList>
            <consortium name="WormBaseParasite"/>
        </authorList>
    </citation>
    <scope>IDENTIFICATION</scope>
</reference>
<feature type="coiled-coil region" evidence="4">
    <location>
        <begin position="548"/>
        <end position="575"/>
    </location>
</feature>
<dbReference type="PANTHER" id="PTHR15116:SF16">
    <property type="entry name" value="DEFECTIVE PROVENTRICULUS, ISOFORM A"/>
    <property type="match status" value="1"/>
</dbReference>
<dbReference type="GO" id="GO:0000978">
    <property type="term" value="F:RNA polymerase II cis-regulatory region sequence-specific DNA binding"/>
    <property type="evidence" value="ECO:0007669"/>
    <property type="project" value="TreeGrafter"/>
</dbReference>
<sequence length="737" mass="84447">METMKVDALIKPVIDKENDVNPFLTTKEYQTSIEVDPNTLLKDVCKVILEKNGIGHLSITSKAFIEAPGSRSINCETFYPDKEINIDIVKNLVGNPFVIVIYAHGKVEDFCEANLRKATFSSLLDFLQNNESFVENSKVDPVVKKFIEYIKSGSGGKSLYQNLPTIDGNILFNGNNYNNYVHKTPLHTKPSIKIGTEPVSHQFGRYLSPQLYSPNLGVNIDLYNCAKGRSPILGSPLLRTPLVGRSESRLKKSKLDQLKEMNTLKQVYQKKKHLTTNDIIQFTKKLNSICKRPGNPKITPHQVSYWLKSKKFKDIEQRLCQDRNNFIHLKDTFPFGTELGEDVTRILKIYSVIKYLGELNQISKYHVYFFLVQNIHNTLEKSLLIQKLSYLGIFYLVVKPILKVQNSDDNFLFEAEVEKIVTISSGTLIKNVLSEIMKKIGLDHLIPNSQVYIQFPGPKYFTFESFFPNLDVNIGVVKSLFGDALIVKISPLGDAKDFSEIDMKKTVCCNLLQLLLKKYPFIKDYIENPLIHDIIESLNLSSGTKSSYQSIYQLNQMIEEEIKSLNNNESKLNLSLTSSIVDIHKLPTPPLTMNDLSYSEERKISISPQIPEDKTPSSEDSELLLKTFLQNIPQQESIIKNIFNRPIKQQYYSRCRVSFDPIKETPLLERWYQTTKTPSFFQLQQYASHLNELSSRATTSKITSHNIKIWFKNRRAKDNRVSKLLETKNIHLNSDDV</sequence>
<dbReference type="AlphaFoldDB" id="A0AAF5CYV0"/>
<comment type="subcellular location">
    <subcellularLocation>
        <location evidence="1 2 3">Nucleus</location>
    </subcellularLocation>
</comment>
<organism evidence="6 7">
    <name type="scientific">Strongyloides stercoralis</name>
    <name type="common">Threadworm</name>
    <dbReference type="NCBI Taxonomy" id="6248"/>
    <lineage>
        <taxon>Eukaryota</taxon>
        <taxon>Metazoa</taxon>
        <taxon>Ecdysozoa</taxon>
        <taxon>Nematoda</taxon>
        <taxon>Chromadorea</taxon>
        <taxon>Rhabditida</taxon>
        <taxon>Tylenchina</taxon>
        <taxon>Panagrolaimomorpha</taxon>
        <taxon>Strongyloidoidea</taxon>
        <taxon>Strongyloididae</taxon>
        <taxon>Strongyloides</taxon>
    </lineage>
</organism>
<evidence type="ECO:0000259" key="5">
    <source>
        <dbReference type="PROSITE" id="PS50071"/>
    </source>
</evidence>
<evidence type="ECO:0000256" key="2">
    <source>
        <dbReference type="PROSITE-ProRule" id="PRU00108"/>
    </source>
</evidence>